<organism evidence="1 2">
    <name type="scientific">Sulfitobacter donghicola DSW-25 = KCTC 12864 = JCM 14565</name>
    <dbReference type="NCBI Taxonomy" id="1300350"/>
    <lineage>
        <taxon>Bacteria</taxon>
        <taxon>Pseudomonadati</taxon>
        <taxon>Pseudomonadota</taxon>
        <taxon>Alphaproteobacteria</taxon>
        <taxon>Rhodobacterales</taxon>
        <taxon>Roseobacteraceae</taxon>
        <taxon>Sulfitobacter</taxon>
    </lineage>
</organism>
<keyword evidence="2" id="KW-1185">Reference proteome</keyword>
<dbReference type="eggNOG" id="COG0741">
    <property type="taxonomic scope" value="Bacteria"/>
</dbReference>
<name>A0A073IMW8_9RHOB</name>
<sequence>MKWLFLCPLVSLGFCPRETLASVDTDSTFHTMAIQTSKGIGAPSSISRLFTKITAVRNKIAQLDLMTLTKTMEAQGFWFRSQGHETILHFNCLNYEPRNDFIDAFRANCRWQGLTFQSVEEIFSPALNTGYAANSLHELHPRFRDWAVPAGSKLSRAQKQTSLSKAGFQRVLGSLVSVDLQPHYPQTKNDPTGARVSTFSLFQGTKSKFNLGVLIPETRPSGSLSSSKKKN</sequence>
<protein>
    <submittedName>
        <fullName evidence="1">Uncharacterized protein</fullName>
    </submittedName>
</protein>
<dbReference type="AlphaFoldDB" id="A0A073IMW8"/>
<gene>
    <name evidence="1" type="ORF">DSW25_01110</name>
</gene>
<evidence type="ECO:0000313" key="1">
    <source>
        <dbReference type="EMBL" id="KEJ91054.1"/>
    </source>
</evidence>
<proteinExistence type="predicted"/>
<dbReference type="Proteomes" id="UP000027734">
    <property type="component" value="Unassembled WGS sequence"/>
</dbReference>
<evidence type="ECO:0000313" key="2">
    <source>
        <dbReference type="Proteomes" id="UP000027734"/>
    </source>
</evidence>
<comment type="caution">
    <text evidence="1">The sequence shown here is derived from an EMBL/GenBank/DDBJ whole genome shotgun (WGS) entry which is preliminary data.</text>
</comment>
<reference evidence="1 2" key="1">
    <citation type="submission" date="2014-01" db="EMBL/GenBank/DDBJ databases">
        <title>Sulfitobacter donghicola JCM 14565 Genome Sequencing.</title>
        <authorList>
            <person name="Lai Q."/>
            <person name="Hong Z."/>
        </authorList>
    </citation>
    <scope>NUCLEOTIDE SEQUENCE [LARGE SCALE GENOMIC DNA]</scope>
    <source>
        <strain evidence="1 2">JCM 14565</strain>
    </source>
</reference>
<accession>A0A073IMW8</accession>
<dbReference type="EMBL" id="JAMC01000001">
    <property type="protein sequence ID" value="KEJ91054.1"/>
    <property type="molecule type" value="Genomic_DNA"/>
</dbReference>